<comment type="caution">
    <text evidence="2">The sequence shown here is derived from an EMBL/GenBank/DDBJ whole genome shotgun (WGS) entry which is preliminary data.</text>
</comment>
<keyword evidence="1" id="KW-0812">Transmembrane</keyword>
<keyword evidence="3" id="KW-1185">Reference proteome</keyword>
<keyword evidence="1" id="KW-1133">Transmembrane helix</keyword>
<organism evidence="2 3">
    <name type="scientific">Tegillarca granosa</name>
    <name type="common">Malaysian cockle</name>
    <name type="synonym">Anadara granosa</name>
    <dbReference type="NCBI Taxonomy" id="220873"/>
    <lineage>
        <taxon>Eukaryota</taxon>
        <taxon>Metazoa</taxon>
        <taxon>Spiralia</taxon>
        <taxon>Lophotrochozoa</taxon>
        <taxon>Mollusca</taxon>
        <taxon>Bivalvia</taxon>
        <taxon>Autobranchia</taxon>
        <taxon>Pteriomorphia</taxon>
        <taxon>Arcoida</taxon>
        <taxon>Arcoidea</taxon>
        <taxon>Arcidae</taxon>
        <taxon>Tegillarca</taxon>
    </lineage>
</organism>
<reference evidence="2 3" key="1">
    <citation type="submission" date="2022-12" db="EMBL/GenBank/DDBJ databases">
        <title>Chromosome-level genome of Tegillarca granosa.</title>
        <authorList>
            <person name="Kim J."/>
        </authorList>
    </citation>
    <scope>NUCLEOTIDE SEQUENCE [LARGE SCALE GENOMIC DNA]</scope>
    <source>
        <strain evidence="2">Teg-2019</strain>
        <tissue evidence="2">Adductor muscle</tissue>
    </source>
</reference>
<protein>
    <submittedName>
        <fullName evidence="2">Uncharacterized protein</fullName>
    </submittedName>
</protein>
<dbReference type="Proteomes" id="UP001217089">
    <property type="component" value="Unassembled WGS sequence"/>
</dbReference>
<name>A0ABQ9FHC9_TEGGR</name>
<accession>A0ABQ9FHC9</accession>
<proteinExistence type="predicted"/>
<evidence type="ECO:0000313" key="3">
    <source>
        <dbReference type="Proteomes" id="UP001217089"/>
    </source>
</evidence>
<keyword evidence="1" id="KW-0472">Membrane</keyword>
<sequence>MEQRSSNLAATADIDHGSYLVDLQLAWQTMWDKDQEHFEMITTKWQQTTRLAKFASMIDWLETFSTVSPLKTWQQPTLPRTRLMQEVKMKITCKWDFPNSSKNNSHDSGSFHESTCNVIKTAVIMTRCYQSSDALFKKRKFTISISYLRCIMIHAESVGLLGGLSAEKNAVDAVQSLVEQFLESYPFINVKKRFIKGYNLVTVITLSVSLMLNTFCCFSFNVWYSFLKLNLKNTSYYLSILTLKSV</sequence>
<evidence type="ECO:0000256" key="1">
    <source>
        <dbReference type="SAM" id="Phobius"/>
    </source>
</evidence>
<evidence type="ECO:0000313" key="2">
    <source>
        <dbReference type="EMBL" id="KAJ8316718.1"/>
    </source>
</evidence>
<gene>
    <name evidence="2" type="ORF">KUTeg_005728</name>
</gene>
<dbReference type="EMBL" id="JARBDR010000258">
    <property type="protein sequence ID" value="KAJ8316718.1"/>
    <property type="molecule type" value="Genomic_DNA"/>
</dbReference>
<feature type="transmembrane region" description="Helical" evidence="1">
    <location>
        <begin position="200"/>
        <end position="224"/>
    </location>
</feature>